<protein>
    <submittedName>
        <fullName evidence="7">E3 ubiquitin-protein ligase BAH</fullName>
    </submittedName>
</protein>
<feature type="domain" description="RING-type" evidence="5">
    <location>
        <begin position="368"/>
        <end position="407"/>
    </location>
</feature>
<dbReference type="AlphaFoldDB" id="A0A4P6XE47"/>
<evidence type="ECO:0000259" key="6">
    <source>
        <dbReference type="PROSITE" id="PS51382"/>
    </source>
</evidence>
<dbReference type="PROSITE" id="PS51382">
    <property type="entry name" value="SPX"/>
    <property type="match status" value="1"/>
</dbReference>
<evidence type="ECO:0000256" key="3">
    <source>
        <dbReference type="ARBA" id="ARBA00022833"/>
    </source>
</evidence>
<gene>
    <name evidence="7" type="primary">MPUL0A03970</name>
    <name evidence="7" type="ORF">METSCH_A03970</name>
</gene>
<evidence type="ECO:0000256" key="1">
    <source>
        <dbReference type="ARBA" id="ARBA00022723"/>
    </source>
</evidence>
<dbReference type="Pfam" id="PF15227">
    <property type="entry name" value="zf-C3HC4_4"/>
    <property type="match status" value="1"/>
</dbReference>
<sequence>MKFAKVLQQTLIEEDLPQEWVEAAIQYKVLKKCIGKIVKELAFLGLSQDNLRLLLQDEDLDATVEVSPEDTTPNNPIVAHYTLKKSKSQIVPYLKIVLNKTDSEEYTADHIQDLAEQIRAKLVNVMSTDDEDRHIVELKEEKDQFVLSPTTTKQDNDVDSFVKVENHNEIVIMLNSDSKFFRMLSLELEKLDEIRHLEEQKLIDEIDGLSNSVLLLSKKRPDLYAWREFFRIYLDSEVYFRYNETSLSHLERSSEQVKANLQTFADRAKQAQILDRFKSKQAAIAYQEFLEMNNRLLKIIQYQSINTTALRKILKKFDKRTCLNISGKFPELISDHVFINGSSVAQLICFVMQNKLLTLIPQLDDYTCPICMSVAFKPIRLDCGHIFCVRCLIKTKQRGRTDCPLCRYHDAIRSADSRNLDLNAMELIKKNFPLEVKEKLKEIDKERYDEMVRHKNCVIV</sequence>
<dbReference type="InterPro" id="IPR013083">
    <property type="entry name" value="Znf_RING/FYVE/PHD"/>
</dbReference>
<dbReference type="PROSITE" id="PS00518">
    <property type="entry name" value="ZF_RING_1"/>
    <property type="match status" value="1"/>
</dbReference>
<dbReference type="InterPro" id="IPR001841">
    <property type="entry name" value="Znf_RING"/>
</dbReference>
<keyword evidence="1" id="KW-0479">Metal-binding</keyword>
<evidence type="ECO:0000256" key="4">
    <source>
        <dbReference type="PROSITE-ProRule" id="PRU00175"/>
    </source>
</evidence>
<dbReference type="SMART" id="SM00184">
    <property type="entry name" value="RING"/>
    <property type="match status" value="1"/>
</dbReference>
<dbReference type="InterPro" id="IPR017907">
    <property type="entry name" value="Znf_RING_CS"/>
</dbReference>
<dbReference type="PROSITE" id="PS50089">
    <property type="entry name" value="ZF_RING_2"/>
    <property type="match status" value="1"/>
</dbReference>
<evidence type="ECO:0000313" key="7">
    <source>
        <dbReference type="EMBL" id="QBM85772.1"/>
    </source>
</evidence>
<keyword evidence="2 4" id="KW-0863">Zinc-finger</keyword>
<dbReference type="STRING" id="2163413.A0A4P6XE47"/>
<evidence type="ECO:0000259" key="5">
    <source>
        <dbReference type="PROSITE" id="PS50089"/>
    </source>
</evidence>
<feature type="domain" description="SPX" evidence="6">
    <location>
        <begin position="1"/>
        <end position="331"/>
    </location>
</feature>
<keyword evidence="3" id="KW-0862">Zinc</keyword>
<evidence type="ECO:0000256" key="2">
    <source>
        <dbReference type="ARBA" id="ARBA00022771"/>
    </source>
</evidence>
<evidence type="ECO:0000313" key="8">
    <source>
        <dbReference type="Proteomes" id="UP000292447"/>
    </source>
</evidence>
<dbReference type="Gene3D" id="3.30.40.10">
    <property type="entry name" value="Zinc/RING finger domain, C3HC4 (zinc finger)"/>
    <property type="match status" value="1"/>
</dbReference>
<dbReference type="EMBL" id="CP034456">
    <property type="protein sequence ID" value="QBM85772.1"/>
    <property type="molecule type" value="Genomic_DNA"/>
</dbReference>
<dbReference type="PANTHER" id="PTHR23327:SF51">
    <property type="entry name" value="TRANSCRIPTIONAL REGULATOR OF YEAST FORM ADHERENCE 3"/>
    <property type="match status" value="1"/>
</dbReference>
<accession>A0A4P6XE47</accession>
<organism evidence="7 8">
    <name type="scientific">Metschnikowia aff. pulcherrima</name>
    <dbReference type="NCBI Taxonomy" id="2163413"/>
    <lineage>
        <taxon>Eukaryota</taxon>
        <taxon>Fungi</taxon>
        <taxon>Dikarya</taxon>
        <taxon>Ascomycota</taxon>
        <taxon>Saccharomycotina</taxon>
        <taxon>Pichiomycetes</taxon>
        <taxon>Metschnikowiaceae</taxon>
        <taxon>Metschnikowia</taxon>
    </lineage>
</organism>
<dbReference type="Pfam" id="PF03105">
    <property type="entry name" value="SPX"/>
    <property type="match status" value="1"/>
</dbReference>
<dbReference type="GO" id="GO:0008270">
    <property type="term" value="F:zinc ion binding"/>
    <property type="evidence" value="ECO:0007669"/>
    <property type="project" value="UniProtKB-KW"/>
</dbReference>
<dbReference type="InterPro" id="IPR004331">
    <property type="entry name" value="SPX_dom"/>
</dbReference>
<name>A0A4P6XE47_9ASCO</name>
<dbReference type="PANTHER" id="PTHR23327">
    <property type="entry name" value="RING FINGER PROTEIN 127"/>
    <property type="match status" value="1"/>
</dbReference>
<proteinExistence type="predicted"/>
<keyword evidence="8" id="KW-1185">Reference proteome</keyword>
<dbReference type="SUPFAM" id="SSF57850">
    <property type="entry name" value="RING/U-box"/>
    <property type="match status" value="1"/>
</dbReference>
<reference evidence="8" key="1">
    <citation type="submission" date="2019-03" db="EMBL/GenBank/DDBJ databases">
        <title>Snf2 controls pulcherriminic acid biosynthesis and connects pigmentation and antifungal activity of the yeast Metschnikowia pulcherrima.</title>
        <authorList>
            <person name="Gore-Lloyd D."/>
            <person name="Sumann I."/>
            <person name="Brachmann A.O."/>
            <person name="Schneeberger K."/>
            <person name="Ortiz-Merino R.A."/>
            <person name="Moreno-Beltran M."/>
            <person name="Schlaefli M."/>
            <person name="Kirner P."/>
            <person name="Santos Kron A."/>
            <person name="Wolfe K.H."/>
            <person name="Piel J."/>
            <person name="Ahrens C.H."/>
            <person name="Henk D."/>
            <person name="Freimoser F.M."/>
        </authorList>
    </citation>
    <scope>NUCLEOTIDE SEQUENCE [LARGE SCALE GENOMIC DNA]</scope>
    <source>
        <strain evidence="8">APC 1.2</strain>
    </source>
</reference>
<dbReference type="Proteomes" id="UP000292447">
    <property type="component" value="Chromosome I"/>
</dbReference>